<dbReference type="OrthoDB" id="3993201at2759"/>
<dbReference type="Pfam" id="PF02037">
    <property type="entry name" value="SAP"/>
    <property type="match status" value="1"/>
</dbReference>
<protein>
    <submittedName>
        <fullName evidence="3">HCL010Cp</fullName>
    </submittedName>
</protein>
<dbReference type="RefSeq" id="XP_017987137.1">
    <property type="nucleotide sequence ID" value="XM_018130975.1"/>
</dbReference>
<proteinExistence type="predicted"/>
<dbReference type="SUPFAM" id="SSF68906">
    <property type="entry name" value="SAP domain"/>
    <property type="match status" value="1"/>
</dbReference>
<feature type="region of interest" description="Disordered" evidence="1">
    <location>
        <begin position="223"/>
        <end position="258"/>
    </location>
</feature>
<dbReference type="PROSITE" id="PS50800">
    <property type="entry name" value="SAP"/>
    <property type="match status" value="1"/>
</dbReference>
<evidence type="ECO:0000259" key="2">
    <source>
        <dbReference type="PROSITE" id="PS50800"/>
    </source>
</evidence>
<dbReference type="Gene3D" id="1.10.720.30">
    <property type="entry name" value="SAP domain"/>
    <property type="match status" value="1"/>
</dbReference>
<sequence>MSLRGLKALPVSRGLAEVACPSIRVASLPCLSTRLMPTTTIRTVHKTARNDSTTLFSSEKKLSSFKTMTLTSLKNECRSRGLKVSGKKSELLDRLAAFEAHMLYNTKPKFPDGNFLDSKRSLHSGASMNANAKQAVDKVHMPNVKDITDASELENDYIVKIPRLESNILKKTESKGFSKNNKSVGEDNLSVFGREGTVLTANTDLKIETPGDSNCKVEIVNEEAEIQNDPSGMDYTNSKYNSKTNNEQDSDYYNEPTDLSSRDKKLLGGFAAAVAFWWYLGRDNKTPHTRITPKKQH</sequence>
<gene>
    <name evidence="3" type="ORF">AW171_hschr32012</name>
</gene>
<dbReference type="InterPro" id="IPR003034">
    <property type="entry name" value="SAP_dom"/>
</dbReference>
<dbReference type="InterPro" id="IPR036361">
    <property type="entry name" value="SAP_dom_sf"/>
</dbReference>
<feature type="compositionally biased region" description="Polar residues" evidence="1">
    <location>
        <begin position="228"/>
        <end position="247"/>
    </location>
</feature>
<dbReference type="GeneID" id="28723375"/>
<dbReference type="EMBL" id="CP014243">
    <property type="protein sequence ID" value="AMD20141.1"/>
    <property type="molecule type" value="Genomic_DNA"/>
</dbReference>
<dbReference type="STRING" id="45286.A0A0X8HQK2"/>
<dbReference type="Proteomes" id="UP000243052">
    <property type="component" value="Chromosome iii"/>
</dbReference>
<reference evidence="3 4" key="1">
    <citation type="submission" date="2016-01" db="EMBL/GenBank/DDBJ databases">
        <title>Genome sequence of the yeast Holleya sinecauda.</title>
        <authorList>
            <person name="Dietrich F.S."/>
        </authorList>
    </citation>
    <scope>NUCLEOTIDE SEQUENCE [LARGE SCALE GENOMIC DNA]</scope>
    <source>
        <strain evidence="3 4">ATCC 58844</strain>
    </source>
</reference>
<keyword evidence="4" id="KW-1185">Reference proteome</keyword>
<dbReference type="AlphaFoldDB" id="A0A0X8HQK2"/>
<accession>A0A0X8HQK2</accession>
<evidence type="ECO:0000313" key="3">
    <source>
        <dbReference type="EMBL" id="AMD20141.1"/>
    </source>
</evidence>
<feature type="domain" description="SAP" evidence="2">
    <location>
        <begin position="65"/>
        <end position="99"/>
    </location>
</feature>
<evidence type="ECO:0000313" key="4">
    <source>
        <dbReference type="Proteomes" id="UP000243052"/>
    </source>
</evidence>
<organism evidence="3 4">
    <name type="scientific">Eremothecium sinecaudum</name>
    <dbReference type="NCBI Taxonomy" id="45286"/>
    <lineage>
        <taxon>Eukaryota</taxon>
        <taxon>Fungi</taxon>
        <taxon>Dikarya</taxon>
        <taxon>Ascomycota</taxon>
        <taxon>Saccharomycotina</taxon>
        <taxon>Saccharomycetes</taxon>
        <taxon>Saccharomycetales</taxon>
        <taxon>Saccharomycetaceae</taxon>
        <taxon>Eremothecium</taxon>
    </lineage>
</organism>
<evidence type="ECO:0000256" key="1">
    <source>
        <dbReference type="SAM" id="MobiDB-lite"/>
    </source>
</evidence>
<dbReference type="SMART" id="SM00513">
    <property type="entry name" value="SAP"/>
    <property type="match status" value="1"/>
</dbReference>
<name>A0A0X8HQK2_9SACH</name>